<sequence length="912" mass="103867">MLGRRNAGLIFAFVVGVVLQIMICCGQNISRASFPKGFVFGTASSAYQYEGAVKEDGRGSTIWDKFAHSFGKVIDFSNADVAVNQYHVYSGDIQLMKDLGIDAYRFSIAWSRIYPNGTGEINQAGIDHYNNLINALLANGIEPYVTIYHWDLPQSLEDKYTGWLDPQSIKDYAIYAETCFKVFGDRVKHWITFNEPHTMSVQGFDVGLEAPGRCSILLHAFCRAGNSATEPYIVGHNVLRSHAAAVDIYKKKYQTTQRGSIGISLDSFWYESKTNSSDDIEATQRAIDWNLGWFLEPLILGDYPNSMKTRVGSRFPRFTQAESSMLKGSFDFIGINHYTTWYANVNNTNLIGVLLNDSLADSGTFTFPFKNGKPIADRANSIWLYIVPHGIRSLMNYIREKYGNPLVIITENGMDDGNSPFVSIEDALKDTKRIKYHNDYLTNLLAAIVEDGCNVKGYFVWSLLDNWEWAAGFGSRFGLYYVDYNNKLKRYAKDSVKISNSRIHLRAHRFCKLTWGSVEKMGTKRPFQEDDFPELSFKHAEQLGFNKKLNSYFEDFSSCRTSPKSDTVGVAESNFCKYKFDERHGNADISSYSNIDEMELEMRTPLSWVANSSIDEDSAFEDKFCWSHFQRYFDCSVPRRLPVQFQDPYSFLLNCSPRKEIPVGRDHQAEVPPWDPNVTWKDTLSPSYFVDNESEEKLMGTCIIPMPNLKFDGIKEVHGQADCSCLDRGSVKCVQQHVKEAREKLRETIGDENFVELGFLNMGEKVASNWTEEDEQIFHQVIYSNPVLLGKIFWRNLSAMFPTRTKKEIVSYYFNVFMLRRRALQNRYDLLAIDSDDDEWHGADGGFYQGGEEDEDSIVESFGDQDVHMSRGNDSSSENVCRYEVKDCGNGIFYGNGNGEQGDAIDLDSKRV</sequence>
<keyword evidence="2" id="KW-0378">Hydrolase</keyword>
<name>A0AAD1YRZ1_9LAMI</name>
<dbReference type="Gene3D" id="3.20.20.80">
    <property type="entry name" value="Glycosidases"/>
    <property type="match status" value="1"/>
</dbReference>
<dbReference type="CDD" id="cd00167">
    <property type="entry name" value="SANT"/>
    <property type="match status" value="1"/>
</dbReference>
<dbReference type="InterPro" id="IPR001360">
    <property type="entry name" value="Glyco_hydro_1"/>
</dbReference>
<reference evidence="5" key="1">
    <citation type="submission" date="2023-05" db="EMBL/GenBank/DDBJ databases">
        <authorList>
            <person name="Huff M."/>
        </authorList>
    </citation>
    <scope>NUCLEOTIDE SEQUENCE</scope>
</reference>
<dbReference type="InterPro" id="IPR001005">
    <property type="entry name" value="SANT/Myb"/>
</dbReference>
<dbReference type="PANTHER" id="PTHR10353">
    <property type="entry name" value="GLYCOSYL HYDROLASE"/>
    <property type="match status" value="1"/>
</dbReference>
<dbReference type="AlphaFoldDB" id="A0AAD1YRZ1"/>
<dbReference type="GO" id="GO:0005975">
    <property type="term" value="P:carbohydrate metabolic process"/>
    <property type="evidence" value="ECO:0007669"/>
    <property type="project" value="InterPro"/>
</dbReference>
<comment type="similarity">
    <text evidence="1">Belongs to the glycosyl hydrolase 1 family.</text>
</comment>
<feature type="domain" description="Myb-like" evidence="4">
    <location>
        <begin position="766"/>
        <end position="819"/>
    </location>
</feature>
<dbReference type="Pfam" id="PF00232">
    <property type="entry name" value="Glyco_hydro_1"/>
    <property type="match status" value="1"/>
</dbReference>
<dbReference type="InterPro" id="IPR017853">
    <property type="entry name" value="GH"/>
</dbReference>
<organism evidence="5 6">
    <name type="scientific">Fraxinus pennsylvanica</name>
    <dbReference type="NCBI Taxonomy" id="56036"/>
    <lineage>
        <taxon>Eukaryota</taxon>
        <taxon>Viridiplantae</taxon>
        <taxon>Streptophyta</taxon>
        <taxon>Embryophyta</taxon>
        <taxon>Tracheophyta</taxon>
        <taxon>Spermatophyta</taxon>
        <taxon>Magnoliopsida</taxon>
        <taxon>eudicotyledons</taxon>
        <taxon>Gunneridae</taxon>
        <taxon>Pentapetalae</taxon>
        <taxon>asterids</taxon>
        <taxon>lamiids</taxon>
        <taxon>Lamiales</taxon>
        <taxon>Oleaceae</taxon>
        <taxon>Oleeae</taxon>
        <taxon>Fraxinus</taxon>
    </lineage>
</organism>
<dbReference type="Gene3D" id="1.10.10.60">
    <property type="entry name" value="Homeodomain-like"/>
    <property type="match status" value="1"/>
</dbReference>
<dbReference type="SUPFAM" id="SSF51445">
    <property type="entry name" value="(Trans)glycosidases"/>
    <property type="match status" value="1"/>
</dbReference>
<dbReference type="InterPro" id="IPR033132">
    <property type="entry name" value="GH_1_N_CS"/>
</dbReference>
<dbReference type="PANTHER" id="PTHR10353:SF302">
    <property type="entry name" value="BETA-GLUCOSIDASE 40"/>
    <property type="match status" value="1"/>
</dbReference>
<dbReference type="PROSITE" id="PS00653">
    <property type="entry name" value="GLYCOSYL_HYDROL_F1_2"/>
    <property type="match status" value="1"/>
</dbReference>
<evidence type="ECO:0000256" key="1">
    <source>
        <dbReference type="ARBA" id="ARBA00010838"/>
    </source>
</evidence>
<dbReference type="PRINTS" id="PR00131">
    <property type="entry name" value="GLHYDRLASE1"/>
</dbReference>
<keyword evidence="3" id="KW-0326">Glycosidase</keyword>
<dbReference type="EMBL" id="OU503037">
    <property type="protein sequence ID" value="CAI9756158.1"/>
    <property type="molecule type" value="Genomic_DNA"/>
</dbReference>
<dbReference type="SMART" id="SM00717">
    <property type="entry name" value="SANT"/>
    <property type="match status" value="1"/>
</dbReference>
<evidence type="ECO:0000256" key="2">
    <source>
        <dbReference type="ARBA" id="ARBA00022801"/>
    </source>
</evidence>
<accession>A0AAD1YRZ1</accession>
<proteinExistence type="inferred from homology"/>
<protein>
    <recommendedName>
        <fullName evidence="4">Myb-like domain-containing protein</fullName>
    </recommendedName>
</protein>
<dbReference type="Proteomes" id="UP000834106">
    <property type="component" value="Chromosome 2"/>
</dbReference>
<evidence type="ECO:0000313" key="5">
    <source>
        <dbReference type="EMBL" id="CAI9756158.1"/>
    </source>
</evidence>
<evidence type="ECO:0000259" key="4">
    <source>
        <dbReference type="SMART" id="SM00717"/>
    </source>
</evidence>
<gene>
    <name evidence="5" type="ORF">FPE_LOCUS3588</name>
</gene>
<evidence type="ECO:0000256" key="3">
    <source>
        <dbReference type="ARBA" id="ARBA00023295"/>
    </source>
</evidence>
<dbReference type="FunFam" id="3.20.20.80:FF:000020">
    <property type="entry name" value="Beta-glucosidase 12"/>
    <property type="match status" value="1"/>
</dbReference>
<evidence type="ECO:0000313" key="6">
    <source>
        <dbReference type="Proteomes" id="UP000834106"/>
    </source>
</evidence>
<dbReference type="GO" id="GO:0008422">
    <property type="term" value="F:beta-glucosidase activity"/>
    <property type="evidence" value="ECO:0007669"/>
    <property type="project" value="TreeGrafter"/>
</dbReference>
<keyword evidence="6" id="KW-1185">Reference proteome</keyword>